<feature type="domain" description="NUP210 Ig-like" evidence="3">
    <location>
        <begin position="206"/>
        <end position="262"/>
    </location>
</feature>
<evidence type="ECO:0000313" key="5">
    <source>
        <dbReference type="Proteomes" id="UP000694387"/>
    </source>
</evidence>
<dbReference type="PANTHER" id="PTHR23019">
    <property type="entry name" value="NUCLEAR PORE MEMBRANE GLYCOPROTEIN GP210-RELATED"/>
    <property type="match status" value="1"/>
</dbReference>
<reference evidence="4" key="3">
    <citation type="submission" date="2025-09" db="UniProtKB">
        <authorList>
            <consortium name="Ensembl"/>
        </authorList>
    </citation>
    <scope>IDENTIFICATION</scope>
</reference>
<dbReference type="GO" id="GO:0005643">
    <property type="term" value="C:nuclear pore"/>
    <property type="evidence" value="ECO:0007669"/>
    <property type="project" value="TreeGrafter"/>
</dbReference>
<feature type="domain" description="NUP210 Ig-like" evidence="2">
    <location>
        <begin position="21"/>
        <end position="109"/>
    </location>
</feature>
<evidence type="ECO:0000259" key="1">
    <source>
        <dbReference type="Pfam" id="PF22963"/>
    </source>
</evidence>
<dbReference type="GeneTree" id="ENSGT00390000009491"/>
<keyword evidence="5" id="KW-1185">Reference proteome</keyword>
<feature type="domain" description="NUP210 Ig-like" evidence="1">
    <location>
        <begin position="271"/>
        <end position="302"/>
    </location>
</feature>
<dbReference type="InterPro" id="IPR055098">
    <property type="entry name" value="Ig_NUP210_3rd"/>
</dbReference>
<dbReference type="Ensembl" id="ENSEAST00005025135.2">
    <property type="protein sequence ID" value="ENSEASP00005023163.2"/>
    <property type="gene ID" value="ENSEASG00005015493.2"/>
</dbReference>
<evidence type="ECO:0000259" key="3">
    <source>
        <dbReference type="Pfam" id="PF22969"/>
    </source>
</evidence>
<proteinExistence type="predicted"/>
<dbReference type="InterPro" id="IPR055097">
    <property type="entry name" value="Ig_NUP210_2nd"/>
</dbReference>
<dbReference type="Pfam" id="PF22969">
    <property type="entry name" value="Ig_NUP210_2nd"/>
    <property type="match status" value="2"/>
</dbReference>
<evidence type="ECO:0000313" key="4">
    <source>
        <dbReference type="Ensembl" id="ENSEASP00005023163.2"/>
    </source>
</evidence>
<reference evidence="4" key="2">
    <citation type="submission" date="2025-08" db="UniProtKB">
        <authorList>
            <consortium name="Ensembl"/>
        </authorList>
    </citation>
    <scope>IDENTIFICATION</scope>
</reference>
<organism evidence="4 5">
    <name type="scientific">Equus asinus</name>
    <name type="common">Donkey</name>
    <name type="synonym">Equus africanus asinus</name>
    <dbReference type="NCBI Taxonomy" id="9793"/>
    <lineage>
        <taxon>Eukaryota</taxon>
        <taxon>Metazoa</taxon>
        <taxon>Chordata</taxon>
        <taxon>Craniata</taxon>
        <taxon>Vertebrata</taxon>
        <taxon>Euteleostomi</taxon>
        <taxon>Mammalia</taxon>
        <taxon>Eutheria</taxon>
        <taxon>Laurasiatheria</taxon>
        <taxon>Perissodactyla</taxon>
        <taxon>Equidae</taxon>
        <taxon>Equus</taxon>
    </lineage>
</organism>
<feature type="domain" description="NUP210 Ig-like" evidence="3">
    <location>
        <begin position="118"/>
        <end position="174"/>
    </location>
</feature>
<dbReference type="Pfam" id="PF22967">
    <property type="entry name" value="Ig_NUP210_1st"/>
    <property type="match status" value="1"/>
</dbReference>
<name>A0A8C4MIS8_EQUAS</name>
<gene>
    <name evidence="4" type="primary">NUP210</name>
</gene>
<protein>
    <submittedName>
        <fullName evidence="4">Nucleoporin 210</fullName>
    </submittedName>
</protein>
<accession>A0A8C4MIS8</accession>
<dbReference type="InterPro" id="IPR055096">
    <property type="entry name" value="Ig_NUP210_1st"/>
</dbReference>
<dbReference type="InterPro" id="IPR045197">
    <property type="entry name" value="NUP210-like"/>
</dbReference>
<dbReference type="PANTHER" id="PTHR23019:SF2">
    <property type="entry name" value="NUCLEAR PORE MEMBRANE GLYCOPROTEIN 210"/>
    <property type="match status" value="1"/>
</dbReference>
<sequence>VPPRLLALSVLLALGPSATAAKLNIPKVLLPFTRATRVNFTLEASEGCYRWSSTRPEVASIEPLGPDEQQCSQKAVVQARLSQPARLTSIIFAEDITTGQVLRCDAIVDLIHGIQIVSTTRELYLEDSPLELKIQALDSEGNTFSTLAGLVFDWTIVKDTEASGFSDSHNALRCHLPGTVSWSFSDFHDLDTCEDYSPAVLENVPHFRILTFLESTYTPPSYISEMEKAAKQGDTILVSGMKTGSSKLKARIQEAVYKNVRPAEVRLLILENILLNPAYDVYLMVGTSIRYKVQKIRQGKIT</sequence>
<evidence type="ECO:0000259" key="2">
    <source>
        <dbReference type="Pfam" id="PF22967"/>
    </source>
</evidence>
<reference evidence="4 5" key="1">
    <citation type="journal article" date="2020" name="Nat. Commun.">
        <title>Donkey genomes provide new insights into domestication and selection for coat color.</title>
        <authorList>
            <person name="Wang"/>
            <person name="C."/>
            <person name="Li"/>
            <person name="H."/>
            <person name="Guo"/>
            <person name="Y."/>
            <person name="Huang"/>
            <person name="J."/>
            <person name="Sun"/>
            <person name="Y."/>
            <person name="Min"/>
            <person name="J."/>
            <person name="Wang"/>
            <person name="J."/>
            <person name="Fang"/>
            <person name="X."/>
            <person name="Zhao"/>
            <person name="Z."/>
            <person name="Wang"/>
            <person name="S."/>
            <person name="Zhang"/>
            <person name="Y."/>
            <person name="Liu"/>
            <person name="Q."/>
            <person name="Jiang"/>
            <person name="Q."/>
            <person name="Wang"/>
            <person name="X."/>
            <person name="Guo"/>
            <person name="Y."/>
            <person name="Yang"/>
            <person name="C."/>
            <person name="Wang"/>
            <person name="Y."/>
            <person name="Tian"/>
            <person name="F."/>
            <person name="Zhuang"/>
            <person name="G."/>
            <person name="Fan"/>
            <person name="Y."/>
            <person name="Gao"/>
            <person name="Q."/>
            <person name="Li"/>
            <person name="Y."/>
            <person name="Ju"/>
            <person name="Z."/>
            <person name="Li"/>
            <person name="J."/>
            <person name="Li"/>
            <person name="R."/>
            <person name="Hou"/>
            <person name="M."/>
            <person name="Yang"/>
            <person name="G."/>
            <person name="Liu"/>
            <person name="G."/>
            <person name="Liu"/>
            <person name="W."/>
            <person name="Guo"/>
            <person name="J."/>
            <person name="Pan"/>
            <person name="S."/>
            <person name="Fan"/>
            <person name="G."/>
            <person name="Zhang"/>
            <person name="W."/>
            <person name="Zhang"/>
            <person name="R."/>
            <person name="Yu"/>
            <person name="J."/>
            <person name="Zhang"/>
            <person name="X."/>
            <person name="Yin"/>
            <person name="Q."/>
            <person name="Ji"/>
            <person name="C."/>
            <person name="Jin"/>
            <person name="Y."/>
            <person name="Yue"/>
            <person name="G."/>
            <person name="Liu"/>
            <person name="M."/>
            <person name="Xu"/>
            <person name="J."/>
            <person name="Liu"/>
            <person name="S."/>
            <person name="Jordana"/>
            <person name="J."/>
            <person name="Noce"/>
            <person name="A."/>
            <person name="Amills"/>
            <person name="M."/>
            <person name="Wu"/>
            <person name="D.D."/>
            <person name="Li"/>
            <person name="S."/>
            <person name="Zhou"/>
            <person name="X. and Zhong"/>
            <person name="J."/>
        </authorList>
    </citation>
    <scope>NUCLEOTIDE SEQUENCE [LARGE SCALE GENOMIC DNA]</scope>
</reference>
<dbReference type="Proteomes" id="UP000694387">
    <property type="component" value="Chromosome 21"/>
</dbReference>
<dbReference type="Pfam" id="PF22963">
    <property type="entry name" value="Ig_NUP210_3rd"/>
    <property type="match status" value="1"/>
</dbReference>
<dbReference type="AlphaFoldDB" id="A0A8C4MIS8"/>